<evidence type="ECO:0000313" key="1">
    <source>
        <dbReference type="EMBL" id="PKI73993.1"/>
    </source>
</evidence>
<dbReference type="AlphaFoldDB" id="A0A2I0L073"/>
<organism evidence="1 2">
    <name type="scientific">Punica granatum</name>
    <name type="common">Pomegranate</name>
    <dbReference type="NCBI Taxonomy" id="22663"/>
    <lineage>
        <taxon>Eukaryota</taxon>
        <taxon>Viridiplantae</taxon>
        <taxon>Streptophyta</taxon>
        <taxon>Embryophyta</taxon>
        <taxon>Tracheophyta</taxon>
        <taxon>Spermatophyta</taxon>
        <taxon>Magnoliopsida</taxon>
        <taxon>eudicotyledons</taxon>
        <taxon>Gunneridae</taxon>
        <taxon>Pentapetalae</taxon>
        <taxon>rosids</taxon>
        <taxon>malvids</taxon>
        <taxon>Myrtales</taxon>
        <taxon>Lythraceae</taxon>
        <taxon>Punica</taxon>
    </lineage>
</organism>
<dbReference type="Proteomes" id="UP000233551">
    <property type="component" value="Unassembled WGS sequence"/>
</dbReference>
<accession>A0A2I0L073</accession>
<reference evidence="1 2" key="1">
    <citation type="submission" date="2017-11" db="EMBL/GenBank/DDBJ databases">
        <title>De-novo sequencing of pomegranate (Punica granatum L.) genome.</title>
        <authorList>
            <person name="Akparov Z."/>
            <person name="Amiraslanov A."/>
            <person name="Hajiyeva S."/>
            <person name="Abbasov M."/>
            <person name="Kaur K."/>
            <person name="Hamwieh A."/>
            <person name="Solovyev V."/>
            <person name="Salamov A."/>
            <person name="Braich B."/>
            <person name="Kosarev P."/>
            <person name="Mahmoud A."/>
            <person name="Hajiyev E."/>
            <person name="Babayeva S."/>
            <person name="Izzatullayeva V."/>
            <person name="Mammadov A."/>
            <person name="Mammadov A."/>
            <person name="Sharifova S."/>
            <person name="Ojaghi J."/>
            <person name="Eynullazada K."/>
            <person name="Bayramov B."/>
            <person name="Abdulazimova A."/>
            <person name="Shahmuradov I."/>
        </authorList>
    </citation>
    <scope>NUCLEOTIDE SEQUENCE [LARGE SCALE GENOMIC DNA]</scope>
    <source>
        <strain evidence="2">cv. AG2017</strain>
        <tissue evidence="1">Leaf</tissue>
    </source>
</reference>
<dbReference type="EMBL" id="PGOL01000243">
    <property type="protein sequence ID" value="PKI73993.1"/>
    <property type="molecule type" value="Genomic_DNA"/>
</dbReference>
<name>A0A2I0L073_PUNGR</name>
<proteinExistence type="predicted"/>
<sequence length="111" mass="12923">MAVDRRPRSHHRGCRRPWKWGRDRRLAAPESIGISNSRFRSIQGLELPISDPDPTLEAMLLHANDNHWRLPCHAIGRRSEFNEHNMAGCKSIKRQQDFGKERDFAITIDIL</sequence>
<protein>
    <submittedName>
        <fullName evidence="1">Uncharacterized protein</fullName>
    </submittedName>
</protein>
<gene>
    <name evidence="1" type="ORF">CRG98_005610</name>
</gene>
<keyword evidence="2" id="KW-1185">Reference proteome</keyword>
<evidence type="ECO:0000313" key="2">
    <source>
        <dbReference type="Proteomes" id="UP000233551"/>
    </source>
</evidence>
<comment type="caution">
    <text evidence="1">The sequence shown here is derived from an EMBL/GenBank/DDBJ whole genome shotgun (WGS) entry which is preliminary data.</text>
</comment>